<sequence>MGQLGKASAWLAQTMATHNSSAADDDRTVIYLRGTTEIEIAATFDTAEIELTDASGQLTIEQRRVAHVNTSALVVDGKTIEPDDDDQLIERVTTGDGTREYLYSVVALPGKGTHEPLDNHRHRIRIFLTLRTQR</sequence>
<gene>
    <name evidence="2" type="ORF">QTN89_10990</name>
</gene>
<dbReference type="Proteomes" id="UP001239462">
    <property type="component" value="Unassembled WGS sequence"/>
</dbReference>
<comment type="caution">
    <text evidence="2">The sequence shown here is derived from an EMBL/GenBank/DDBJ whole genome shotgun (WGS) entry which is preliminary data.</text>
</comment>
<reference evidence="2 3" key="1">
    <citation type="submission" date="2023-06" db="EMBL/GenBank/DDBJ databases">
        <title>Roseiconus lacunae JC819 isolated from Gulf of Mannar region, Tamil Nadu.</title>
        <authorList>
            <person name="Pk S."/>
            <person name="Ch S."/>
            <person name="Ch V.R."/>
        </authorList>
    </citation>
    <scope>NUCLEOTIDE SEQUENCE [LARGE SCALE GENOMIC DNA]</scope>
    <source>
        <strain evidence="2 3">JC819</strain>
    </source>
</reference>
<feature type="domain" description="Phage head-tail joining protein" evidence="1">
    <location>
        <begin position="4"/>
        <end position="127"/>
    </location>
</feature>
<keyword evidence="3" id="KW-1185">Reference proteome</keyword>
<evidence type="ECO:0000259" key="1">
    <source>
        <dbReference type="Pfam" id="PF25138"/>
    </source>
</evidence>
<proteinExistence type="predicted"/>
<accession>A0ABT7PHI1</accession>
<organism evidence="2 3">
    <name type="scientific">Roseiconus lacunae</name>
    <dbReference type="NCBI Taxonomy" id="2605694"/>
    <lineage>
        <taxon>Bacteria</taxon>
        <taxon>Pseudomonadati</taxon>
        <taxon>Planctomycetota</taxon>
        <taxon>Planctomycetia</taxon>
        <taxon>Pirellulales</taxon>
        <taxon>Pirellulaceae</taxon>
        <taxon>Roseiconus</taxon>
    </lineage>
</organism>
<dbReference type="RefSeq" id="WP_289163540.1">
    <property type="nucleotide sequence ID" value="NZ_CP141221.1"/>
</dbReference>
<dbReference type="EMBL" id="JASZZN010000007">
    <property type="protein sequence ID" value="MDM4015959.1"/>
    <property type="molecule type" value="Genomic_DNA"/>
</dbReference>
<dbReference type="InterPro" id="IPR056942">
    <property type="entry name" value="Phage_H_T_join"/>
</dbReference>
<evidence type="ECO:0000313" key="2">
    <source>
        <dbReference type="EMBL" id="MDM4015959.1"/>
    </source>
</evidence>
<evidence type="ECO:0000313" key="3">
    <source>
        <dbReference type="Proteomes" id="UP001239462"/>
    </source>
</evidence>
<name>A0ABT7PHI1_9BACT</name>
<protein>
    <recommendedName>
        <fullName evidence="1">Phage head-tail joining protein domain-containing protein</fullName>
    </recommendedName>
</protein>
<dbReference type="Pfam" id="PF25138">
    <property type="entry name" value="Phage_H_T_join_3"/>
    <property type="match status" value="1"/>
</dbReference>